<evidence type="ECO:0000313" key="3">
    <source>
        <dbReference type="Proteomes" id="UP000271339"/>
    </source>
</evidence>
<organism evidence="2 3">
    <name type="scientific">Ulvibacter antarcticus</name>
    <dbReference type="NCBI Taxonomy" id="442714"/>
    <lineage>
        <taxon>Bacteria</taxon>
        <taxon>Pseudomonadati</taxon>
        <taxon>Bacteroidota</taxon>
        <taxon>Flavobacteriia</taxon>
        <taxon>Flavobacteriales</taxon>
        <taxon>Flavobacteriaceae</taxon>
        <taxon>Ulvibacter</taxon>
    </lineage>
</organism>
<gene>
    <name evidence="2" type="ORF">BXY75_2724</name>
</gene>
<dbReference type="PROSITE" id="PS51257">
    <property type="entry name" value="PROKAR_LIPOPROTEIN"/>
    <property type="match status" value="1"/>
</dbReference>
<feature type="signal peptide" evidence="1">
    <location>
        <begin position="1"/>
        <end position="19"/>
    </location>
</feature>
<accession>A0A3L9YEM2</accession>
<dbReference type="Proteomes" id="UP000271339">
    <property type="component" value="Unassembled WGS sequence"/>
</dbReference>
<name>A0A3L9YEM2_9FLAO</name>
<protein>
    <recommendedName>
        <fullName evidence="4">Calx-beta domain-containing protein</fullName>
    </recommendedName>
</protein>
<dbReference type="OrthoDB" id="1441212at2"/>
<dbReference type="RefSeq" id="WP_121908264.1">
    <property type="nucleotide sequence ID" value="NZ_REFC01000014.1"/>
</dbReference>
<feature type="chain" id="PRO_5018078756" description="Calx-beta domain-containing protein" evidence="1">
    <location>
        <begin position="20"/>
        <end position="143"/>
    </location>
</feature>
<comment type="caution">
    <text evidence="2">The sequence shown here is derived from an EMBL/GenBank/DDBJ whole genome shotgun (WGS) entry which is preliminary data.</text>
</comment>
<reference evidence="2 3" key="1">
    <citation type="submission" date="2018-10" db="EMBL/GenBank/DDBJ databases">
        <title>Genomic Encyclopedia of Archaeal and Bacterial Type Strains, Phase II (KMG-II): from individual species to whole genera.</title>
        <authorList>
            <person name="Goeker M."/>
        </authorList>
    </citation>
    <scope>NUCLEOTIDE SEQUENCE [LARGE SCALE GENOMIC DNA]</scope>
    <source>
        <strain evidence="2 3">DSM 23424</strain>
    </source>
</reference>
<evidence type="ECO:0000313" key="2">
    <source>
        <dbReference type="EMBL" id="RMA57917.1"/>
    </source>
</evidence>
<keyword evidence="3" id="KW-1185">Reference proteome</keyword>
<evidence type="ECO:0000256" key="1">
    <source>
        <dbReference type="SAM" id="SignalP"/>
    </source>
</evidence>
<proteinExistence type="predicted"/>
<sequence length="143" mass="15411">MKKINIVFAIIMIALVSVSCETYDDAPSEFEPILGFTTATGAMTFNPGQTEKTTSATLYITDASSVDRTFTISVVESGTNVPAENYSFDSEIVILAGENEATFTITGFNLSLQVDELFLVVAPEPTSGLISGQFFTLAMKKRV</sequence>
<keyword evidence="1" id="KW-0732">Signal</keyword>
<evidence type="ECO:0008006" key="4">
    <source>
        <dbReference type="Google" id="ProtNLM"/>
    </source>
</evidence>
<dbReference type="AlphaFoldDB" id="A0A3L9YEM2"/>
<dbReference type="EMBL" id="REFC01000014">
    <property type="protein sequence ID" value="RMA57917.1"/>
    <property type="molecule type" value="Genomic_DNA"/>
</dbReference>